<dbReference type="SUPFAM" id="SSF46626">
    <property type="entry name" value="Cytochrome c"/>
    <property type="match status" value="1"/>
</dbReference>
<gene>
    <name evidence="1" type="ORF">KAK11_04600</name>
</gene>
<sequence>MIKSLTSRLMGWPQALGFAVVAVAAVVWPLASQSDTRPTEGTVNLETAHVHPLDVASDMKRLLVANTAAHTVEVYDSSDPRNPRHLAAIPVGLEPVSVRLRGTGEAWVVNQLSDSISIIDVYGLSVVRTLKTSNEPADVVFAGSRAFVSCADANVVEVFDLNNLAAAPQRVAIAGEEPRAMAVSSDGTKVYAAIFESGNGTTVLNGRSGDSINVVSRTEGPYQGQNPPPNAGNAFNPPLSSPSNAVPVSLIVRKSASGTWLDDNQRDWSSFVSGGLASASGRVAGWNLADNDVAVIDTSSLAVSYQQRLMNINMAMAIHPPSGMVTVVGTDALNEVRYEPNLRGRFIKVMVTGFYPGGTPVFADLNPHLDYRSASVAPALKAQSIGDPRGMAWRQDGSQAFITGMGSNNVVVMDSSGNRVGHIPVGQGPTGIALNDAAGVGYVVNKFSGSVSVLDLNARQVLKTMAYHDPTPAVIKAGRPFLYDTMLGSGTGHTSCASCHVDGKTDRLAWDLGDPRGSFTAVRDADNFTGAFSGKMVNVTPMKGPMLTQTLQDIGRHGNLHWRGDKTDLASFSGTFVNLQGLDTAPSAAGMAKFKAFLDTLHLPPNPYRALNNTRPSTVTLPAADSRTVTSASMNALRGTNSRNNNCLQCHLRSGSRNDAANLELGQSFVAPSLAGFYKRLGYWPKNAGGSWVGTGFFHDGSDSVDRAARTNTAESQNDMLAELMSLEGPEGPLVGGEKRQDMHAGVGRQVTLMGSLPMADSALLDQMVSIAKGNAHVALVAKAMVGSASRGVVMRSDGSFQADRLGEVISLQGLKDYAAGGLPITFTLVAKGTEYRLGLDRDQDGILDTEEVDRGLNPADPTTPVARTSCGAEGGQCVVGGKAVVRFGSGTQWAYAVQEGTVSCTVLAFGEPGGAAGTRVCEVVRPQVAANSTKAAQNRLALAKPSVVVRAQSMVSGWRDGLPQASTTKALWH</sequence>
<dbReference type="InterPro" id="IPR011048">
    <property type="entry name" value="Haem_d1_sf"/>
</dbReference>
<name>A0ABS5DTY8_9BURK</name>
<dbReference type="PROSITE" id="PS00018">
    <property type="entry name" value="EF_HAND_1"/>
    <property type="match status" value="1"/>
</dbReference>
<accession>A0ABS5DTY8</accession>
<evidence type="ECO:0000313" key="1">
    <source>
        <dbReference type="EMBL" id="MBQ0934602.1"/>
    </source>
</evidence>
<protein>
    <submittedName>
        <fullName evidence="1">Uncharacterized protein</fullName>
    </submittedName>
</protein>
<comment type="caution">
    <text evidence="1">The sequence shown here is derived from an EMBL/GenBank/DDBJ whole genome shotgun (WGS) entry which is preliminary data.</text>
</comment>
<dbReference type="InterPro" id="IPR015943">
    <property type="entry name" value="WD40/YVTN_repeat-like_dom_sf"/>
</dbReference>
<dbReference type="Proteomes" id="UP000672097">
    <property type="component" value="Unassembled WGS sequence"/>
</dbReference>
<dbReference type="PANTHER" id="PTHR47197:SF3">
    <property type="entry name" value="DIHYDRO-HEME D1 DEHYDROGENASE"/>
    <property type="match status" value="1"/>
</dbReference>
<dbReference type="RefSeq" id="WP_210806730.1">
    <property type="nucleotide sequence ID" value="NZ_JAGQDG010000002.1"/>
</dbReference>
<proteinExistence type="predicted"/>
<dbReference type="InterPro" id="IPR036909">
    <property type="entry name" value="Cyt_c-like_dom_sf"/>
</dbReference>
<dbReference type="EMBL" id="JAGQDG010000002">
    <property type="protein sequence ID" value="MBQ0934602.1"/>
    <property type="molecule type" value="Genomic_DNA"/>
</dbReference>
<dbReference type="SUPFAM" id="SSF51004">
    <property type="entry name" value="C-terminal (heme d1) domain of cytochrome cd1-nitrite reductase"/>
    <property type="match status" value="1"/>
</dbReference>
<dbReference type="Gene3D" id="2.130.10.10">
    <property type="entry name" value="YVTN repeat-like/Quinoprotein amine dehydrogenase"/>
    <property type="match status" value="2"/>
</dbReference>
<reference evidence="1 2" key="1">
    <citation type="submission" date="2021-04" db="EMBL/GenBank/DDBJ databases">
        <title>The genome sequence of type strain Ideonella paludis KCTC 32238.</title>
        <authorList>
            <person name="Liu Y."/>
        </authorList>
    </citation>
    <scope>NUCLEOTIDE SEQUENCE [LARGE SCALE GENOMIC DNA]</scope>
    <source>
        <strain evidence="1 2">KCTC 32238</strain>
    </source>
</reference>
<evidence type="ECO:0000313" key="2">
    <source>
        <dbReference type="Proteomes" id="UP000672097"/>
    </source>
</evidence>
<keyword evidence="2" id="KW-1185">Reference proteome</keyword>
<dbReference type="InterPro" id="IPR051200">
    <property type="entry name" value="Host-pathogen_enzymatic-act"/>
</dbReference>
<organism evidence="1 2">
    <name type="scientific">Ideonella paludis</name>
    <dbReference type="NCBI Taxonomy" id="1233411"/>
    <lineage>
        <taxon>Bacteria</taxon>
        <taxon>Pseudomonadati</taxon>
        <taxon>Pseudomonadota</taxon>
        <taxon>Betaproteobacteria</taxon>
        <taxon>Burkholderiales</taxon>
        <taxon>Sphaerotilaceae</taxon>
        <taxon>Ideonella</taxon>
    </lineage>
</organism>
<dbReference type="PANTHER" id="PTHR47197">
    <property type="entry name" value="PROTEIN NIRF"/>
    <property type="match status" value="1"/>
</dbReference>
<dbReference type="InterPro" id="IPR018247">
    <property type="entry name" value="EF_Hand_1_Ca_BS"/>
</dbReference>